<evidence type="ECO:0000256" key="6">
    <source>
        <dbReference type="SAM" id="MobiDB-lite"/>
    </source>
</evidence>
<feature type="transmembrane region" description="Helical" evidence="7">
    <location>
        <begin position="35"/>
        <end position="64"/>
    </location>
</feature>
<dbReference type="PATRIC" id="fig|1178482.3.peg.4035"/>
<dbReference type="OrthoDB" id="8680520at2"/>
<keyword evidence="5 7" id="KW-0472">Membrane</keyword>
<keyword evidence="4 7" id="KW-1133">Transmembrane helix</keyword>
<keyword evidence="3 7" id="KW-0812">Transmembrane</keyword>
<organism evidence="8 9">
    <name type="scientific">Halomonas huangheensis</name>
    <dbReference type="NCBI Taxonomy" id="1178482"/>
    <lineage>
        <taxon>Bacteria</taxon>
        <taxon>Pseudomonadati</taxon>
        <taxon>Pseudomonadota</taxon>
        <taxon>Gammaproteobacteria</taxon>
        <taxon>Oceanospirillales</taxon>
        <taxon>Halomonadaceae</taxon>
        <taxon>Halomonas</taxon>
    </lineage>
</organism>
<evidence type="ECO:0000256" key="4">
    <source>
        <dbReference type="ARBA" id="ARBA00022989"/>
    </source>
</evidence>
<proteinExistence type="predicted"/>
<feature type="transmembrane region" description="Helical" evidence="7">
    <location>
        <begin position="191"/>
        <end position="212"/>
    </location>
</feature>
<evidence type="ECO:0000256" key="7">
    <source>
        <dbReference type="SAM" id="Phobius"/>
    </source>
</evidence>
<sequence length="348" mass="38381">MSKARRYYLSLLTLAPRLAVFFWRVLVNFVHNHGMLLAGGVGFNILLSTIPLFALMVVVIAQVVDEQQLLTVLSLQARHIAPAHADIMLESVRGLIDSSALISLYGIPVLLLFSSFAFRMLEDALAIIFHKPDVQDRRSLWVSFLLPYGFMLVLTALLFSLAIAVSLANIVNSLWMAIYGSPLPIANLQDPLLNLISFTGVFFLFSAIYKILPVVRISLRRALAGGFAAALMWEAARLVLVYYFANLSLVNEVYGSLATLVVILLSLEVGAAILLLGAQVIAELEHNSRLGLPWYVSPGKQTTPRELATPHHSATSYYLTTKSVRPPFVSVSDPRDEDDEPPPSDHAR</sequence>
<dbReference type="Proteomes" id="UP000019113">
    <property type="component" value="Unassembled WGS sequence"/>
</dbReference>
<comment type="subcellular location">
    <subcellularLocation>
        <location evidence="1">Cell membrane</location>
        <topology evidence="1">Multi-pass membrane protein</topology>
    </subcellularLocation>
</comment>
<evidence type="ECO:0000313" key="9">
    <source>
        <dbReference type="Proteomes" id="UP000019113"/>
    </source>
</evidence>
<dbReference type="eggNOG" id="COG1295">
    <property type="taxonomic scope" value="Bacteria"/>
</dbReference>
<feature type="transmembrane region" description="Helical" evidence="7">
    <location>
        <begin position="98"/>
        <end position="118"/>
    </location>
</feature>
<feature type="transmembrane region" description="Helical" evidence="7">
    <location>
        <begin position="139"/>
        <end position="171"/>
    </location>
</feature>
<keyword evidence="2" id="KW-1003">Cell membrane</keyword>
<dbReference type="AlphaFoldDB" id="W1N196"/>
<gene>
    <name evidence="8" type="ORF">BJB45_07215</name>
</gene>
<feature type="transmembrane region" description="Helical" evidence="7">
    <location>
        <begin position="257"/>
        <end position="282"/>
    </location>
</feature>
<dbReference type="PANTHER" id="PTHR30213:SF0">
    <property type="entry name" value="UPF0761 MEMBRANE PROTEIN YIHY"/>
    <property type="match status" value="1"/>
</dbReference>
<accession>W1N196</accession>
<feature type="transmembrane region" description="Helical" evidence="7">
    <location>
        <begin position="224"/>
        <end position="245"/>
    </location>
</feature>
<feature type="region of interest" description="Disordered" evidence="6">
    <location>
        <begin position="326"/>
        <end position="348"/>
    </location>
</feature>
<dbReference type="EMBL" id="AVBC01000055">
    <property type="protein sequence ID" value="ERL49258.1"/>
    <property type="molecule type" value="Genomic_DNA"/>
</dbReference>
<dbReference type="NCBIfam" id="TIGR00765">
    <property type="entry name" value="yihY_not_rbn"/>
    <property type="match status" value="1"/>
</dbReference>
<dbReference type="PANTHER" id="PTHR30213">
    <property type="entry name" value="INNER MEMBRANE PROTEIN YHJD"/>
    <property type="match status" value="1"/>
</dbReference>
<name>W1N196_9GAMM</name>
<dbReference type="RefSeq" id="WP_021821005.1">
    <property type="nucleotide sequence ID" value="NZ_AVBC01000055.1"/>
</dbReference>
<feature type="transmembrane region" description="Helical" evidence="7">
    <location>
        <begin position="6"/>
        <end position="23"/>
    </location>
</feature>
<dbReference type="GO" id="GO:0005886">
    <property type="term" value="C:plasma membrane"/>
    <property type="evidence" value="ECO:0007669"/>
    <property type="project" value="UniProtKB-SubCell"/>
</dbReference>
<reference evidence="8 9" key="1">
    <citation type="submission" date="2013-08" db="EMBL/GenBank/DDBJ databases">
        <title>draft genome of Halomonas huanghegensis, strain BJGMM-B45T.</title>
        <authorList>
            <person name="Miao C."/>
            <person name="Wan Y."/>
            <person name="Jin W."/>
        </authorList>
    </citation>
    <scope>NUCLEOTIDE SEQUENCE [LARGE SCALE GENOMIC DNA]</scope>
    <source>
        <strain evidence="8 9">BJGMM-B45</strain>
    </source>
</reference>
<evidence type="ECO:0000256" key="5">
    <source>
        <dbReference type="ARBA" id="ARBA00023136"/>
    </source>
</evidence>
<evidence type="ECO:0000256" key="1">
    <source>
        <dbReference type="ARBA" id="ARBA00004651"/>
    </source>
</evidence>
<dbReference type="InterPro" id="IPR017039">
    <property type="entry name" value="Virul_fac_BrkB"/>
</dbReference>
<evidence type="ECO:0000313" key="8">
    <source>
        <dbReference type="EMBL" id="ERL49258.1"/>
    </source>
</evidence>
<protein>
    <submittedName>
        <fullName evidence="8">Uncharacterized protein</fullName>
    </submittedName>
</protein>
<comment type="caution">
    <text evidence="8">The sequence shown here is derived from an EMBL/GenBank/DDBJ whole genome shotgun (WGS) entry which is preliminary data.</text>
</comment>
<evidence type="ECO:0000256" key="2">
    <source>
        <dbReference type="ARBA" id="ARBA00022475"/>
    </source>
</evidence>
<evidence type="ECO:0000256" key="3">
    <source>
        <dbReference type="ARBA" id="ARBA00022692"/>
    </source>
</evidence>
<dbReference type="Pfam" id="PF03631">
    <property type="entry name" value="Virul_fac_BrkB"/>
    <property type="match status" value="1"/>
</dbReference>
<keyword evidence="9" id="KW-1185">Reference proteome</keyword>